<name>A0A4U0NYS3_9SPHI</name>
<evidence type="ECO:0000313" key="1">
    <source>
        <dbReference type="EMBL" id="TJZ60026.1"/>
    </source>
</evidence>
<accession>A0A4U0NYS3</accession>
<sequence>MGQKRIAACNTVYFTVSLAPTLPGYPTKFPNLWSVNLSNDQRITAPLFSLVLAVDGSNLFNYA</sequence>
<evidence type="ECO:0000313" key="2">
    <source>
        <dbReference type="Proteomes" id="UP000306808"/>
    </source>
</evidence>
<gene>
    <name evidence="1" type="ORF">FAZ15_14165</name>
</gene>
<organism evidence="1 2">
    <name type="scientific">Sphingobacterium olei</name>
    <dbReference type="NCBI Taxonomy" id="2571155"/>
    <lineage>
        <taxon>Bacteria</taxon>
        <taxon>Pseudomonadati</taxon>
        <taxon>Bacteroidota</taxon>
        <taxon>Sphingobacteriia</taxon>
        <taxon>Sphingobacteriales</taxon>
        <taxon>Sphingobacteriaceae</taxon>
        <taxon>Sphingobacterium</taxon>
    </lineage>
</organism>
<protein>
    <submittedName>
        <fullName evidence="1">Uncharacterized protein</fullName>
    </submittedName>
</protein>
<reference evidence="1 2" key="1">
    <citation type="submission" date="2019-04" db="EMBL/GenBank/DDBJ databases">
        <title>Sphingobacterium olei sp. nov., isolated from oil-contaminated soil.</title>
        <authorList>
            <person name="Liu B."/>
        </authorList>
    </citation>
    <scope>NUCLEOTIDE SEQUENCE [LARGE SCALE GENOMIC DNA]</scope>
    <source>
        <strain evidence="1 2">HAL-9</strain>
    </source>
</reference>
<dbReference type="Proteomes" id="UP000306808">
    <property type="component" value="Unassembled WGS sequence"/>
</dbReference>
<keyword evidence="2" id="KW-1185">Reference proteome</keyword>
<dbReference type="RefSeq" id="WP_136901967.1">
    <property type="nucleotide sequence ID" value="NZ_SUME01000005.1"/>
</dbReference>
<dbReference type="EMBL" id="SUME01000005">
    <property type="protein sequence ID" value="TJZ60026.1"/>
    <property type="molecule type" value="Genomic_DNA"/>
</dbReference>
<dbReference type="AlphaFoldDB" id="A0A4U0NYS3"/>
<comment type="caution">
    <text evidence="1">The sequence shown here is derived from an EMBL/GenBank/DDBJ whole genome shotgun (WGS) entry which is preliminary data.</text>
</comment>
<proteinExistence type="predicted"/>